<dbReference type="Pfam" id="PF04075">
    <property type="entry name" value="F420H2_quin_red"/>
    <property type="match status" value="1"/>
</dbReference>
<dbReference type="GO" id="GO:0016491">
    <property type="term" value="F:oxidoreductase activity"/>
    <property type="evidence" value="ECO:0007669"/>
    <property type="project" value="InterPro"/>
</dbReference>
<dbReference type="GO" id="GO:0005886">
    <property type="term" value="C:plasma membrane"/>
    <property type="evidence" value="ECO:0007669"/>
    <property type="project" value="TreeGrafter"/>
</dbReference>
<comment type="similarity">
    <text evidence="1">Belongs to the F420H(2)-dependent quinone reductase family.</text>
</comment>
<comment type="caution">
    <text evidence="3">The sequence shown here is derived from an EMBL/GenBank/DDBJ whole genome shotgun (WGS) entry which is preliminary data.</text>
</comment>
<dbReference type="InterPro" id="IPR004378">
    <property type="entry name" value="F420H2_quin_Rdtase"/>
</dbReference>
<dbReference type="Gene3D" id="2.30.110.10">
    <property type="entry name" value="Electron Transport, Fmn-binding Protein, Chain A"/>
    <property type="match status" value="1"/>
</dbReference>
<dbReference type="PATRIC" id="fig|59750.3.peg.857"/>
<protein>
    <submittedName>
        <fullName evidence="3">Deazaflavin-dependent nitroreductase family protein</fullName>
    </submittedName>
</protein>
<dbReference type="AlphaFoldDB" id="A0A132PKN1"/>
<dbReference type="PANTHER" id="PTHR39428">
    <property type="entry name" value="F420H(2)-DEPENDENT QUINONE REDUCTASE RV1261C"/>
    <property type="match status" value="1"/>
</dbReference>
<gene>
    <name evidence="3" type="ORF">AFM11_17510</name>
</gene>
<comment type="catalytic activity">
    <reaction evidence="2">
        <text>oxidized coenzyme F420-(gamma-L-Glu)(n) + a quinol + H(+) = reduced coenzyme F420-(gamma-L-Glu)(n) + a quinone</text>
        <dbReference type="Rhea" id="RHEA:39663"/>
        <dbReference type="Rhea" id="RHEA-COMP:12939"/>
        <dbReference type="Rhea" id="RHEA-COMP:14378"/>
        <dbReference type="ChEBI" id="CHEBI:15378"/>
        <dbReference type="ChEBI" id="CHEBI:24646"/>
        <dbReference type="ChEBI" id="CHEBI:132124"/>
        <dbReference type="ChEBI" id="CHEBI:133980"/>
        <dbReference type="ChEBI" id="CHEBI:139511"/>
    </reaction>
</comment>
<organism evidence="3 4">
    <name type="scientific">Mycolicibacterium wolinskyi</name>
    <dbReference type="NCBI Taxonomy" id="59750"/>
    <lineage>
        <taxon>Bacteria</taxon>
        <taxon>Bacillati</taxon>
        <taxon>Actinomycetota</taxon>
        <taxon>Actinomycetes</taxon>
        <taxon>Mycobacteriales</taxon>
        <taxon>Mycobacteriaceae</taxon>
        <taxon>Mycolicibacterium</taxon>
    </lineage>
</organism>
<name>A0A132PKN1_9MYCO</name>
<reference evidence="3 4" key="1">
    <citation type="submission" date="2015-07" db="EMBL/GenBank/DDBJ databases">
        <title>A draft genome sequence of Mycobacterium wolinskyi.</title>
        <authorList>
            <person name="de Man T.J."/>
            <person name="Perry K.A."/>
            <person name="Coulliette A.D."/>
            <person name="Jensen B."/>
            <person name="Toney N.C."/>
            <person name="Limbago B.M."/>
            <person name="Noble-Wang J."/>
        </authorList>
    </citation>
    <scope>NUCLEOTIDE SEQUENCE [LARGE SCALE GENOMIC DNA]</scope>
    <source>
        <strain evidence="3 4">CDC_01</strain>
    </source>
</reference>
<evidence type="ECO:0000313" key="3">
    <source>
        <dbReference type="EMBL" id="KWX22905.1"/>
    </source>
</evidence>
<dbReference type="InterPro" id="IPR012349">
    <property type="entry name" value="Split_barrel_FMN-bd"/>
</dbReference>
<sequence>MPTYAETQADPDILRAFNAAVVEEFRANRGRVRGPFADSNVVLLTMTGAKSGLRRQTPLEYFTVDGRMLILGTRGGAPQNPAWVHNLRANPAGHVEIGTSSYNVVAREITGKERDVLYARIAELCPRVAGYPKPDRVIPLFELHRT</sequence>
<dbReference type="STRING" id="59750.AWC31_05030"/>
<proteinExistence type="inferred from homology"/>
<dbReference type="EMBL" id="LGTW01000011">
    <property type="protein sequence ID" value="KWX22905.1"/>
    <property type="molecule type" value="Genomic_DNA"/>
</dbReference>
<keyword evidence="4" id="KW-1185">Reference proteome</keyword>
<dbReference type="Proteomes" id="UP000070612">
    <property type="component" value="Unassembled WGS sequence"/>
</dbReference>
<evidence type="ECO:0000256" key="1">
    <source>
        <dbReference type="ARBA" id="ARBA00008710"/>
    </source>
</evidence>
<dbReference type="GO" id="GO:0070967">
    <property type="term" value="F:coenzyme F420 binding"/>
    <property type="evidence" value="ECO:0007669"/>
    <property type="project" value="TreeGrafter"/>
</dbReference>
<dbReference type="PANTHER" id="PTHR39428:SF1">
    <property type="entry name" value="F420H(2)-DEPENDENT QUINONE REDUCTASE RV1261C"/>
    <property type="match status" value="1"/>
</dbReference>
<dbReference type="NCBIfam" id="TIGR00026">
    <property type="entry name" value="hi_GC_TIGR00026"/>
    <property type="match status" value="1"/>
</dbReference>
<evidence type="ECO:0000313" key="4">
    <source>
        <dbReference type="Proteomes" id="UP000070612"/>
    </source>
</evidence>
<evidence type="ECO:0000256" key="2">
    <source>
        <dbReference type="ARBA" id="ARBA00049106"/>
    </source>
</evidence>
<accession>A0A132PKN1</accession>